<organism evidence="1 2">
    <name type="scientific">Kitasatospora aburaviensis</name>
    <dbReference type="NCBI Taxonomy" id="67265"/>
    <lineage>
        <taxon>Bacteria</taxon>
        <taxon>Bacillati</taxon>
        <taxon>Actinomycetota</taxon>
        <taxon>Actinomycetes</taxon>
        <taxon>Kitasatosporales</taxon>
        <taxon>Streptomycetaceae</taxon>
        <taxon>Kitasatospora</taxon>
    </lineage>
</organism>
<dbReference type="EMBL" id="JBHSOD010000044">
    <property type="protein sequence ID" value="MFC5888744.1"/>
    <property type="molecule type" value="Genomic_DNA"/>
</dbReference>
<sequence length="523" mass="55953">MSARFGDFIALAADHLADAGKMHVGEQSELRRKQLIAQIADFTEVLIGVEQRFAWEPVEALPHRSPAAGGLFPPEAPVPVDSRSELHMSLTEAAAHLRKAQGTLPTGLSQPPQHLPRAGQALRTGLDLLATHTGPDGDPLSRHGLALESDELRSAVLARVMPLAATTGDLAARLATATNGSAFPRRVDALTEAHRKLHAAAEQAQILSARSRAEGYDRALDLLAPRVALRADPPRTAETIDQLAAGAAASADRLTEFAWRALDSGDQHHFHTAAAMGTAAASISAIYSLTRTLTTHAVGQPVEPDTLLAAERHWRELAACWRPVRTAPDSPTSMTPVSAESHALVDRVGRLLFADPGWRLADGGDGALRDTAELIDTLPTWSEALRHVNGQLQHLAQDHAALTQKLAETRRLLMRASGPVHNRSQVRPLIPERQAELRDGYLAAAQASGAAEDVLALLATSAGVDPAGRRLQHLAAAPPAEAADRALVRQSAARLTEQGHPAQPDQRWALSAKMRFHGRGSRF</sequence>
<protein>
    <submittedName>
        <fullName evidence="1">Uncharacterized protein</fullName>
    </submittedName>
</protein>
<name>A0ABW1F6K6_9ACTN</name>
<dbReference type="Proteomes" id="UP001596067">
    <property type="component" value="Unassembled WGS sequence"/>
</dbReference>
<dbReference type="RefSeq" id="WP_345330274.1">
    <property type="nucleotide sequence ID" value="NZ_BAAAVH010000111.1"/>
</dbReference>
<evidence type="ECO:0000313" key="1">
    <source>
        <dbReference type="EMBL" id="MFC5888744.1"/>
    </source>
</evidence>
<keyword evidence="2" id="KW-1185">Reference proteome</keyword>
<gene>
    <name evidence="1" type="ORF">ACFP0N_27630</name>
</gene>
<proteinExistence type="predicted"/>
<comment type="caution">
    <text evidence="1">The sequence shown here is derived from an EMBL/GenBank/DDBJ whole genome shotgun (WGS) entry which is preliminary data.</text>
</comment>
<evidence type="ECO:0000313" key="2">
    <source>
        <dbReference type="Proteomes" id="UP001596067"/>
    </source>
</evidence>
<reference evidence="2" key="1">
    <citation type="journal article" date="2019" name="Int. J. Syst. Evol. Microbiol.">
        <title>The Global Catalogue of Microorganisms (GCM) 10K type strain sequencing project: providing services to taxonomists for standard genome sequencing and annotation.</title>
        <authorList>
            <consortium name="The Broad Institute Genomics Platform"/>
            <consortium name="The Broad Institute Genome Sequencing Center for Infectious Disease"/>
            <person name="Wu L."/>
            <person name="Ma J."/>
        </authorList>
    </citation>
    <scope>NUCLEOTIDE SEQUENCE [LARGE SCALE GENOMIC DNA]</scope>
    <source>
        <strain evidence="2">CGMCC 4.1469</strain>
    </source>
</reference>
<accession>A0ABW1F6K6</accession>